<organism evidence="2">
    <name type="scientific">marine sediment metagenome</name>
    <dbReference type="NCBI Taxonomy" id="412755"/>
    <lineage>
        <taxon>unclassified sequences</taxon>
        <taxon>metagenomes</taxon>
        <taxon>ecological metagenomes</taxon>
    </lineage>
</organism>
<sequence>MLETKVYVDTTPLLWTDIRIEVTGTPLGGDGVAGRGIAVGIAPWLAIILVCLAIIAVIIVATLAFDHWMEKFKKKPGLEDVKPAWGKEALILDIQDAEEYWDRDPDEVEGLFSLFTEVLNKESPELNKRGVRKVP</sequence>
<keyword evidence="1" id="KW-1133">Transmembrane helix</keyword>
<gene>
    <name evidence="2" type="ORF">S03H2_43466</name>
</gene>
<proteinExistence type="predicted"/>
<keyword evidence="1" id="KW-0812">Transmembrane</keyword>
<evidence type="ECO:0000256" key="1">
    <source>
        <dbReference type="SAM" id="Phobius"/>
    </source>
</evidence>
<feature type="transmembrane region" description="Helical" evidence="1">
    <location>
        <begin position="41"/>
        <end position="65"/>
    </location>
</feature>
<comment type="caution">
    <text evidence="2">The sequence shown here is derived from an EMBL/GenBank/DDBJ whole genome shotgun (WGS) entry which is preliminary data.</text>
</comment>
<protein>
    <submittedName>
        <fullName evidence="2">Uncharacterized protein</fullName>
    </submittedName>
</protein>
<name>X1IMY0_9ZZZZ</name>
<keyword evidence="1" id="KW-0472">Membrane</keyword>
<dbReference type="AlphaFoldDB" id="X1IMY0"/>
<dbReference type="EMBL" id="BARU01027118">
    <property type="protein sequence ID" value="GAH70600.1"/>
    <property type="molecule type" value="Genomic_DNA"/>
</dbReference>
<evidence type="ECO:0000313" key="2">
    <source>
        <dbReference type="EMBL" id="GAH70600.1"/>
    </source>
</evidence>
<reference evidence="2" key="1">
    <citation type="journal article" date="2014" name="Front. Microbiol.">
        <title>High frequency of phylogenetically diverse reductive dehalogenase-homologous genes in deep subseafloor sedimentary metagenomes.</title>
        <authorList>
            <person name="Kawai M."/>
            <person name="Futagami T."/>
            <person name="Toyoda A."/>
            <person name="Takaki Y."/>
            <person name="Nishi S."/>
            <person name="Hori S."/>
            <person name="Arai W."/>
            <person name="Tsubouchi T."/>
            <person name="Morono Y."/>
            <person name="Uchiyama I."/>
            <person name="Ito T."/>
            <person name="Fujiyama A."/>
            <person name="Inagaki F."/>
            <person name="Takami H."/>
        </authorList>
    </citation>
    <scope>NUCLEOTIDE SEQUENCE</scope>
    <source>
        <strain evidence="2">Expedition CK06-06</strain>
    </source>
</reference>
<accession>X1IMY0</accession>